<dbReference type="GO" id="GO:0021952">
    <property type="term" value="P:central nervous system projection neuron axonogenesis"/>
    <property type="evidence" value="ECO:0007669"/>
    <property type="project" value="TreeGrafter"/>
</dbReference>
<comment type="subcellular location">
    <subcellularLocation>
        <location evidence="1">Cytoplasm</location>
        <location evidence="1">Cytoskeleton</location>
    </subcellularLocation>
</comment>
<dbReference type="PhylomeDB" id="T1JN77"/>
<dbReference type="Pfam" id="PF12309">
    <property type="entry name" value="KBP_C"/>
    <property type="match status" value="1"/>
</dbReference>
<dbReference type="PANTHER" id="PTHR46321">
    <property type="entry name" value="KIF1-BINDING PROTEIN"/>
    <property type="match status" value="1"/>
</dbReference>
<dbReference type="InterPro" id="IPR022083">
    <property type="entry name" value="KBP"/>
</dbReference>
<comment type="similarity">
    <text evidence="2">Belongs to the KIF-binding protein family.</text>
</comment>
<proteinExistence type="inferred from homology"/>
<dbReference type="Gene3D" id="1.25.40.10">
    <property type="entry name" value="Tetratricopeptide repeat domain"/>
    <property type="match status" value="1"/>
</dbReference>
<dbReference type="EnsemblMetazoa" id="SMAR015306-RA">
    <property type="protein sequence ID" value="SMAR015306-PA"/>
    <property type="gene ID" value="SMAR015306"/>
</dbReference>
<dbReference type="OMA" id="ICRECWY"/>
<dbReference type="PANTHER" id="PTHR46321:SF1">
    <property type="entry name" value="KIF-BINDING PROTEIN"/>
    <property type="match status" value="1"/>
</dbReference>
<dbReference type="InterPro" id="IPR011990">
    <property type="entry name" value="TPR-like_helical_dom_sf"/>
</dbReference>
<evidence type="ECO:0000256" key="1">
    <source>
        <dbReference type="ARBA" id="ARBA00004245"/>
    </source>
</evidence>
<dbReference type="eggNOG" id="ENOG502QPZT">
    <property type="taxonomic scope" value="Eukaryota"/>
</dbReference>
<name>T1JN77_STRMM</name>
<dbReference type="HOGENOM" id="CLU_019859_1_0_1"/>
<dbReference type="EMBL" id="JH431868">
    <property type="status" value="NOT_ANNOTATED_CDS"/>
    <property type="molecule type" value="Genomic_DNA"/>
</dbReference>
<dbReference type="STRING" id="126957.T1JN77"/>
<dbReference type="Proteomes" id="UP000014500">
    <property type="component" value="Unassembled WGS sequence"/>
</dbReference>
<evidence type="ECO:0000313" key="7">
    <source>
        <dbReference type="Proteomes" id="UP000014500"/>
    </source>
</evidence>
<protein>
    <recommendedName>
        <fullName evidence="3">KIF-binding protein</fullName>
    </recommendedName>
</protein>
<accession>T1JN77</accession>
<sequence length="603" mass="69789">MELNFTRLSETFEKARYLLEEESKKDQETEPYKSKYAARELFLSLKSTLKKHQDQQSSDDETPNKYRFMMAALEYYIGVICVDTLEMATGEEHLGKCLEIIKDSELSSECIITALNTLNQLGLMWSRRGDPNKSKEYLLQAENFYTKYTTNGGKGPFTSADLFSDKINDEKLQANLQVLESVMTHTHYYLAQVYSALEETGKAAAYCHSTLKRELESKEFDPLDWSINAATLSQYFISNNKFDSARHHLACAVFVLEQFEAGFLATENTGEDFETKHEMLKQKKADIARCWIKYAHALLLSSKEKVMILADEDDDDDENDANAHSKSEFEELLERGIKTQQGDDSNDELEMLFKSLEVTALEDQVSAKAVMIFSEARQVFLNAQNWVGVAKEYYTLDDHASDYIQLMQDYSTLYKLLAFFEPNSDRQCKMHKRRIDLLEGVLKELNPQYYLDKCRQLKFELGEIYCHLLDTKTGMLRDSEIDLTSHAVQKINYLAKQSIHQFSTFLETFLDSSGEMPSKHPEENERPILLSHFFMGRLYSKIKVRDPKKELDYLKQSQHHFQRIVRYCEENDSAASSMKEELDVCKEMVKLLPIKMEKVLSTA</sequence>
<dbReference type="AlphaFoldDB" id="T1JN77"/>
<dbReference type="GO" id="GO:0000226">
    <property type="term" value="P:microtubule cytoskeleton organization"/>
    <property type="evidence" value="ECO:0007669"/>
    <property type="project" value="TreeGrafter"/>
</dbReference>
<keyword evidence="7" id="KW-1185">Reference proteome</keyword>
<reference evidence="7" key="1">
    <citation type="submission" date="2011-05" db="EMBL/GenBank/DDBJ databases">
        <authorList>
            <person name="Richards S.R."/>
            <person name="Qu J."/>
            <person name="Jiang H."/>
            <person name="Jhangiani S.N."/>
            <person name="Agravi P."/>
            <person name="Goodspeed R."/>
            <person name="Gross S."/>
            <person name="Mandapat C."/>
            <person name="Jackson L."/>
            <person name="Mathew T."/>
            <person name="Pu L."/>
            <person name="Thornton R."/>
            <person name="Saada N."/>
            <person name="Wilczek-Boney K.B."/>
            <person name="Lee S."/>
            <person name="Kovar C."/>
            <person name="Wu Y."/>
            <person name="Scherer S.E."/>
            <person name="Worley K.C."/>
            <person name="Muzny D.M."/>
            <person name="Gibbs R."/>
        </authorList>
    </citation>
    <scope>NUCLEOTIDE SEQUENCE</scope>
    <source>
        <strain evidence="7">Brora</strain>
    </source>
</reference>
<dbReference type="SUPFAM" id="SSF48452">
    <property type="entry name" value="TPR-like"/>
    <property type="match status" value="1"/>
</dbReference>
<keyword evidence="5" id="KW-0206">Cytoskeleton</keyword>
<evidence type="ECO:0000256" key="4">
    <source>
        <dbReference type="ARBA" id="ARBA00022490"/>
    </source>
</evidence>
<evidence type="ECO:0000313" key="6">
    <source>
        <dbReference type="EnsemblMetazoa" id="SMAR015306-PA"/>
    </source>
</evidence>
<evidence type="ECO:0000256" key="2">
    <source>
        <dbReference type="ARBA" id="ARBA00010305"/>
    </source>
</evidence>
<evidence type="ECO:0000256" key="5">
    <source>
        <dbReference type="ARBA" id="ARBA00023212"/>
    </source>
</evidence>
<keyword evidence="4" id="KW-0963">Cytoplasm</keyword>
<evidence type="ECO:0000256" key="3">
    <source>
        <dbReference type="ARBA" id="ARBA00016840"/>
    </source>
</evidence>
<organism evidence="6 7">
    <name type="scientific">Strigamia maritima</name>
    <name type="common">European centipede</name>
    <name type="synonym">Geophilus maritimus</name>
    <dbReference type="NCBI Taxonomy" id="126957"/>
    <lineage>
        <taxon>Eukaryota</taxon>
        <taxon>Metazoa</taxon>
        <taxon>Ecdysozoa</taxon>
        <taxon>Arthropoda</taxon>
        <taxon>Myriapoda</taxon>
        <taxon>Chilopoda</taxon>
        <taxon>Pleurostigmophora</taxon>
        <taxon>Geophilomorpha</taxon>
        <taxon>Linotaeniidae</taxon>
        <taxon>Strigamia</taxon>
    </lineage>
</organism>
<dbReference type="GO" id="GO:0005856">
    <property type="term" value="C:cytoskeleton"/>
    <property type="evidence" value="ECO:0007669"/>
    <property type="project" value="UniProtKB-SubCell"/>
</dbReference>
<dbReference type="GO" id="GO:1990535">
    <property type="term" value="P:neuron projection maintenance"/>
    <property type="evidence" value="ECO:0007669"/>
    <property type="project" value="TreeGrafter"/>
</dbReference>
<reference evidence="6" key="2">
    <citation type="submission" date="2015-02" db="UniProtKB">
        <authorList>
            <consortium name="EnsemblMetazoa"/>
        </authorList>
    </citation>
    <scope>IDENTIFICATION</scope>
</reference>